<evidence type="ECO:0000256" key="9">
    <source>
        <dbReference type="SAM" id="Coils"/>
    </source>
</evidence>
<keyword evidence="9" id="KW-0175">Coiled coil</keyword>
<dbReference type="PRINTS" id="PR01490">
    <property type="entry name" value="RTXTOXIND"/>
</dbReference>
<evidence type="ECO:0000256" key="1">
    <source>
        <dbReference type="ARBA" id="ARBA00004377"/>
    </source>
</evidence>
<accession>Q30RB2</accession>
<dbReference type="GO" id="GO:0009306">
    <property type="term" value="P:protein secretion"/>
    <property type="evidence" value="ECO:0007669"/>
    <property type="project" value="InterPro"/>
</dbReference>
<dbReference type="InterPro" id="IPR006144">
    <property type="entry name" value="Secretion_HlyD_CS"/>
</dbReference>
<keyword evidence="14" id="KW-1185">Reference proteome</keyword>
<feature type="domain" description="AprE-like beta-barrel" evidence="12">
    <location>
        <begin position="315"/>
        <end position="401"/>
    </location>
</feature>
<dbReference type="KEGG" id="tdn:Suden_1191"/>
<dbReference type="InterPro" id="IPR050739">
    <property type="entry name" value="MFP"/>
</dbReference>
<protein>
    <submittedName>
        <fullName evidence="13">Type I secretion membrane fusion protein, HlyD</fullName>
    </submittedName>
</protein>
<dbReference type="PROSITE" id="PS00543">
    <property type="entry name" value="HLYD_FAMILY"/>
    <property type="match status" value="1"/>
</dbReference>
<organism evidence="13 14">
    <name type="scientific">Sulfurimonas denitrificans (strain ATCC 33889 / DSM 1251)</name>
    <name type="common">Thiomicrospira denitrificans (strain ATCC 33889 / DSM 1251)</name>
    <dbReference type="NCBI Taxonomy" id="326298"/>
    <lineage>
        <taxon>Bacteria</taxon>
        <taxon>Pseudomonadati</taxon>
        <taxon>Campylobacterota</taxon>
        <taxon>Epsilonproteobacteria</taxon>
        <taxon>Campylobacterales</taxon>
        <taxon>Sulfurimonadaceae</taxon>
        <taxon>Sulfurimonas</taxon>
    </lineage>
</organism>
<evidence type="ECO:0000313" key="13">
    <source>
        <dbReference type="EMBL" id="ABB44469.1"/>
    </source>
</evidence>
<dbReference type="RefSeq" id="WP_011372821.1">
    <property type="nucleotide sequence ID" value="NC_007575.1"/>
</dbReference>
<dbReference type="InterPro" id="IPR058781">
    <property type="entry name" value="HH_AprE-like"/>
</dbReference>
<gene>
    <name evidence="13" type="ordered locus">Suden_1191</name>
</gene>
<evidence type="ECO:0000256" key="2">
    <source>
        <dbReference type="ARBA" id="ARBA00009477"/>
    </source>
</evidence>
<feature type="domain" description="AprE-like long alpha-helical hairpin" evidence="11">
    <location>
        <begin position="99"/>
        <end position="270"/>
    </location>
</feature>
<evidence type="ECO:0000256" key="10">
    <source>
        <dbReference type="SAM" id="Phobius"/>
    </source>
</evidence>
<dbReference type="InterPro" id="IPR058982">
    <property type="entry name" value="Beta-barrel_AprE"/>
</dbReference>
<dbReference type="PANTHER" id="PTHR30386">
    <property type="entry name" value="MEMBRANE FUSION SUBUNIT OF EMRAB-TOLC MULTIDRUG EFFLUX PUMP"/>
    <property type="match status" value="1"/>
</dbReference>
<dbReference type="InterPro" id="IPR010129">
    <property type="entry name" value="T1SS_HlyD"/>
</dbReference>
<dbReference type="AlphaFoldDB" id="Q30RB2"/>
<feature type="coiled-coil region" evidence="9">
    <location>
        <begin position="151"/>
        <end position="178"/>
    </location>
</feature>
<sequence>MSYRYLEEPKWNYYLFVLPIITFMSLFLIWASFAEIDESVKGVGKVIPSGQTRLLQHLEGGIITDILVAEGDAVAEGQVLFRIQNQYFISSKKENIIKLTAFRAKIERINALLQNKESISFNKEMIQSIPQIIENEIQIFYGQKKKNDSEISVLDEQLSQKKAQLKEFEMKLANLSIEYNLSLENMKIQDELIKKSAISREKYLQNLSSKQRLYTQMEEARYTIPVIKKEIAEWNKKIEGKMFEIRSKLLQESNEVQLEIKKLEEIIETDIDRDVRIGVTSPTKGLVNKINYNTVGGIVKSGETIAEISPLDDELMIEAKINTADRAYIHPGQNVSIEITAYDSSKYGLVKGKLIGISPDSSTDEKGNNFYVIKVRANDYKFDENSPILIGMTANVNILTGKRTVLHYLLKPMKDIKQRALNEH</sequence>
<dbReference type="EMBL" id="CP000153">
    <property type="protein sequence ID" value="ABB44469.1"/>
    <property type="molecule type" value="Genomic_DNA"/>
</dbReference>
<dbReference type="PANTHER" id="PTHR30386:SF26">
    <property type="entry name" value="TRANSPORT PROTEIN COMB"/>
    <property type="match status" value="1"/>
</dbReference>
<evidence type="ECO:0000256" key="4">
    <source>
        <dbReference type="ARBA" id="ARBA00022475"/>
    </source>
</evidence>
<dbReference type="NCBIfam" id="TIGR01843">
    <property type="entry name" value="type_I_hlyD"/>
    <property type="match status" value="1"/>
</dbReference>
<name>Q30RB2_SULDN</name>
<dbReference type="STRING" id="326298.Suden_1191"/>
<dbReference type="Gene3D" id="2.40.30.170">
    <property type="match status" value="1"/>
</dbReference>
<dbReference type="Gene3D" id="2.40.50.100">
    <property type="match status" value="1"/>
</dbReference>
<keyword evidence="7 10" id="KW-1133">Transmembrane helix</keyword>
<evidence type="ECO:0000256" key="7">
    <source>
        <dbReference type="ARBA" id="ARBA00022989"/>
    </source>
</evidence>
<keyword evidence="3" id="KW-0813">Transport</keyword>
<keyword evidence="8 10" id="KW-0472">Membrane</keyword>
<evidence type="ECO:0000259" key="12">
    <source>
        <dbReference type="Pfam" id="PF26002"/>
    </source>
</evidence>
<keyword evidence="5" id="KW-0997">Cell inner membrane</keyword>
<evidence type="ECO:0000259" key="11">
    <source>
        <dbReference type="Pfam" id="PF25994"/>
    </source>
</evidence>
<dbReference type="HOGENOM" id="CLU_023976_8_0_7"/>
<comment type="subcellular location">
    <subcellularLocation>
        <location evidence="1">Cell inner membrane</location>
        <topology evidence="1">Single-pass membrane protein</topology>
    </subcellularLocation>
</comment>
<feature type="transmembrane region" description="Helical" evidence="10">
    <location>
        <begin position="12"/>
        <end position="33"/>
    </location>
</feature>
<evidence type="ECO:0000256" key="8">
    <source>
        <dbReference type="ARBA" id="ARBA00023136"/>
    </source>
</evidence>
<comment type="similarity">
    <text evidence="2">Belongs to the membrane fusion protein (MFP) (TC 8.A.1) family.</text>
</comment>
<proteinExistence type="inferred from homology"/>
<evidence type="ECO:0000313" key="14">
    <source>
        <dbReference type="Proteomes" id="UP000002714"/>
    </source>
</evidence>
<dbReference type="OrthoDB" id="9810980at2"/>
<dbReference type="eggNOG" id="COG0845">
    <property type="taxonomic scope" value="Bacteria"/>
</dbReference>
<evidence type="ECO:0000256" key="5">
    <source>
        <dbReference type="ARBA" id="ARBA00022519"/>
    </source>
</evidence>
<keyword evidence="6 10" id="KW-0812">Transmembrane</keyword>
<keyword evidence="4" id="KW-1003">Cell membrane</keyword>
<dbReference type="Pfam" id="PF26002">
    <property type="entry name" value="Beta-barrel_AprE"/>
    <property type="match status" value="1"/>
</dbReference>
<dbReference type="Pfam" id="PF25994">
    <property type="entry name" value="HH_AprE"/>
    <property type="match status" value="1"/>
</dbReference>
<dbReference type="GO" id="GO:0005886">
    <property type="term" value="C:plasma membrane"/>
    <property type="evidence" value="ECO:0007669"/>
    <property type="project" value="UniProtKB-SubCell"/>
</dbReference>
<dbReference type="SUPFAM" id="SSF111369">
    <property type="entry name" value="HlyD-like secretion proteins"/>
    <property type="match status" value="1"/>
</dbReference>
<reference evidence="13 14" key="1">
    <citation type="journal article" date="2008" name="Appl. Environ. Microbiol.">
        <title>Genome of the epsilonproteobacterial chemolithoautotroph Sulfurimonas denitrificans.</title>
        <authorList>
            <person name="Sievert S.M."/>
            <person name="Scott K.M."/>
            <person name="Klotz M.G."/>
            <person name="Chain P.S.G."/>
            <person name="Hauser L.J."/>
            <person name="Hemp J."/>
            <person name="Huegler M."/>
            <person name="Land M."/>
            <person name="Lapidus A."/>
            <person name="Larimer F.W."/>
            <person name="Lucas S."/>
            <person name="Malfatti S.A."/>
            <person name="Meyer F."/>
            <person name="Paulsen I.T."/>
            <person name="Ren Q."/>
            <person name="Simon J."/>
            <person name="Bailey K."/>
            <person name="Diaz E."/>
            <person name="Fitzpatrick K.A."/>
            <person name="Glover B."/>
            <person name="Gwatney N."/>
            <person name="Korajkic A."/>
            <person name="Long A."/>
            <person name="Mobberley J.M."/>
            <person name="Pantry S.N."/>
            <person name="Pazder G."/>
            <person name="Peterson S."/>
            <person name="Quintanilla J.D."/>
            <person name="Sprinkle R."/>
            <person name="Stephens J."/>
            <person name="Thomas P."/>
            <person name="Vaughn R."/>
            <person name="Weber M.J."/>
            <person name="Wooten L.L."/>
        </authorList>
    </citation>
    <scope>NUCLEOTIDE SEQUENCE [LARGE SCALE GENOMIC DNA]</scope>
    <source>
        <strain evidence="14">ATCC 33889 / DSM 1251</strain>
    </source>
</reference>
<dbReference type="Proteomes" id="UP000002714">
    <property type="component" value="Chromosome"/>
</dbReference>
<evidence type="ECO:0000256" key="6">
    <source>
        <dbReference type="ARBA" id="ARBA00022692"/>
    </source>
</evidence>
<evidence type="ECO:0000256" key="3">
    <source>
        <dbReference type="ARBA" id="ARBA00022448"/>
    </source>
</evidence>